<protein>
    <submittedName>
        <fullName evidence="2">Uncharacterized protein</fullName>
    </submittedName>
</protein>
<name>A0A7S2DVJ3_9EUKA</name>
<evidence type="ECO:0000313" key="2">
    <source>
        <dbReference type="EMBL" id="CAD9463697.1"/>
    </source>
</evidence>
<dbReference type="EMBL" id="HBGU01037415">
    <property type="protein sequence ID" value="CAD9463697.1"/>
    <property type="molecule type" value="Transcribed_RNA"/>
</dbReference>
<proteinExistence type="predicted"/>
<evidence type="ECO:0000256" key="1">
    <source>
        <dbReference type="SAM" id="MobiDB-lite"/>
    </source>
</evidence>
<dbReference type="AlphaFoldDB" id="A0A7S2DVJ3"/>
<feature type="region of interest" description="Disordered" evidence="1">
    <location>
        <begin position="1"/>
        <end position="25"/>
    </location>
</feature>
<gene>
    <name evidence="2" type="ORF">CBRE1094_LOCUS20484</name>
</gene>
<reference evidence="2" key="1">
    <citation type="submission" date="2021-01" db="EMBL/GenBank/DDBJ databases">
        <authorList>
            <person name="Corre E."/>
            <person name="Pelletier E."/>
            <person name="Niang G."/>
            <person name="Scheremetjew M."/>
            <person name="Finn R."/>
            <person name="Kale V."/>
            <person name="Holt S."/>
            <person name="Cochrane G."/>
            <person name="Meng A."/>
            <person name="Brown T."/>
            <person name="Cohen L."/>
        </authorList>
    </citation>
    <scope>NUCLEOTIDE SEQUENCE</scope>
    <source>
        <strain evidence="2">UTEX LB 985</strain>
    </source>
</reference>
<organism evidence="2">
    <name type="scientific">Haptolina brevifila</name>
    <dbReference type="NCBI Taxonomy" id="156173"/>
    <lineage>
        <taxon>Eukaryota</taxon>
        <taxon>Haptista</taxon>
        <taxon>Haptophyta</taxon>
        <taxon>Prymnesiophyceae</taxon>
        <taxon>Prymnesiales</taxon>
        <taxon>Prymnesiaceae</taxon>
        <taxon>Haptolina</taxon>
    </lineage>
</organism>
<sequence length="107" mass="11771">MEGIQGFNLTYNDGPAHVSTTPGEEYQLPSTIESEEARRAQAARDAASLFRHTAARRMARHAGKLDHSAVLLAAANRKDHSALRAKDAQPLRVPYRVVLKQRVSQAP</sequence>
<accession>A0A7S2DVJ3</accession>